<dbReference type="Ensembl" id="ENSCGRT00001012972.1">
    <property type="protein sequence ID" value="ENSCGRP00001008823.1"/>
    <property type="gene ID" value="ENSCGRG00001010994.1"/>
</dbReference>
<feature type="disulfide bond" evidence="22">
    <location>
        <begin position="764"/>
        <end position="773"/>
    </location>
</feature>
<feature type="domain" description="Fibronectin type-III" evidence="27">
    <location>
        <begin position="2136"/>
        <end position="2233"/>
    </location>
</feature>
<dbReference type="Gene3D" id="2.60.120.200">
    <property type="match status" value="3"/>
</dbReference>
<dbReference type="Pfam" id="PF00055">
    <property type="entry name" value="Laminin_N"/>
    <property type="match status" value="1"/>
</dbReference>
<feature type="domain" description="Fibronectin type-III" evidence="27">
    <location>
        <begin position="1358"/>
        <end position="1462"/>
    </location>
</feature>
<keyword evidence="8" id="KW-0677">Repeat</keyword>
<dbReference type="RefSeq" id="XP_035300976.1">
    <property type="nucleotide sequence ID" value="XM_035445085.1"/>
</dbReference>
<dbReference type="GO" id="GO:0016324">
    <property type="term" value="C:apical plasma membrane"/>
    <property type="evidence" value="ECO:0007669"/>
    <property type="project" value="Ensembl"/>
</dbReference>
<organism evidence="29 30">
    <name type="scientific">Cricetulus griseus</name>
    <name type="common">Chinese hamster</name>
    <name type="synonym">Cricetulus barabensis griseus</name>
    <dbReference type="NCBI Taxonomy" id="10029"/>
    <lineage>
        <taxon>Eukaryota</taxon>
        <taxon>Metazoa</taxon>
        <taxon>Chordata</taxon>
        <taxon>Craniata</taxon>
        <taxon>Vertebrata</taxon>
        <taxon>Euteleostomi</taxon>
        <taxon>Mammalia</taxon>
        <taxon>Eutheria</taxon>
        <taxon>Euarchontoglires</taxon>
        <taxon>Glires</taxon>
        <taxon>Rodentia</taxon>
        <taxon>Myomorpha</taxon>
        <taxon>Muroidea</taxon>
        <taxon>Cricetidae</taxon>
        <taxon>Cricetinae</taxon>
        <taxon>Cricetulus</taxon>
    </lineage>
</organism>
<feature type="disulfide bond" evidence="22">
    <location>
        <begin position="713"/>
        <end position="722"/>
    </location>
</feature>
<evidence type="ECO:0000259" key="28">
    <source>
        <dbReference type="PROSITE" id="PS51117"/>
    </source>
</evidence>
<evidence type="ECO:0000256" key="10">
    <source>
        <dbReference type="ARBA" id="ARBA00022989"/>
    </source>
</evidence>
<feature type="domain" description="Fibronectin type-III" evidence="27">
    <location>
        <begin position="2322"/>
        <end position="2424"/>
    </location>
</feature>
<dbReference type="FunFam" id="2.60.120.200:FF:000111">
    <property type="entry name" value="Usherin"/>
    <property type="match status" value="1"/>
</dbReference>
<keyword evidence="16" id="KW-0844">Vision</keyword>
<dbReference type="FunFam" id="2.10.25.10:FF:000090">
    <property type="entry name" value="laminin subunit alpha"/>
    <property type="match status" value="3"/>
</dbReference>
<feature type="domain" description="Laminin N-terminal" evidence="28">
    <location>
        <begin position="273"/>
        <end position="513"/>
    </location>
</feature>
<keyword evidence="7" id="KW-0732">Signal</keyword>
<evidence type="ECO:0000256" key="19">
    <source>
        <dbReference type="ARBA" id="ARBA00072076"/>
    </source>
</evidence>
<dbReference type="SUPFAM" id="SSF49265">
    <property type="entry name" value="Fibronectin type III"/>
    <property type="match status" value="21"/>
</dbReference>
<evidence type="ECO:0000256" key="24">
    <source>
        <dbReference type="SAM" id="Phobius"/>
    </source>
</evidence>
<name>A0A8C2QFZ4_CRIGR</name>
<evidence type="ECO:0000256" key="12">
    <source>
        <dbReference type="ARBA" id="ARBA00023157"/>
    </source>
</evidence>
<dbReference type="FunFam" id="2.60.40.10:FF:001416">
    <property type="entry name" value="Usherin"/>
    <property type="match status" value="1"/>
</dbReference>
<feature type="region of interest" description="Disordered" evidence="23">
    <location>
        <begin position="4509"/>
        <end position="4532"/>
    </location>
</feature>
<feature type="domain" description="Fibronectin type-III" evidence="27">
    <location>
        <begin position="2526"/>
        <end position="2613"/>
    </location>
</feature>
<feature type="domain" description="Fibronectin type-III" evidence="27">
    <location>
        <begin position="2814"/>
        <end position="2914"/>
    </location>
</feature>
<dbReference type="GO" id="GO:0001917">
    <property type="term" value="C:photoreceptor inner segment"/>
    <property type="evidence" value="ECO:0007669"/>
    <property type="project" value="UniProtKB-SubCell"/>
</dbReference>
<feature type="disulfide bond" evidence="22">
    <location>
        <begin position="918"/>
        <end position="927"/>
    </location>
</feature>
<dbReference type="PROSITE" id="PS50025">
    <property type="entry name" value="LAM_G_DOMAIN"/>
    <property type="match status" value="2"/>
</dbReference>
<dbReference type="FunFam" id="2.60.40.10:FF:001030">
    <property type="entry name" value="Usherin"/>
    <property type="match status" value="1"/>
</dbReference>
<dbReference type="GeneID" id="107977174"/>
<dbReference type="Pfam" id="PF02210">
    <property type="entry name" value="Laminin_G_2"/>
    <property type="match status" value="2"/>
</dbReference>
<feature type="domain" description="Fibronectin type-III" evidence="27">
    <location>
        <begin position="4255"/>
        <end position="4347"/>
    </location>
</feature>
<feature type="domain" description="Laminin EGF-like" evidence="26">
    <location>
        <begin position="947"/>
        <end position="997"/>
    </location>
</feature>
<dbReference type="FunFam" id="2.60.40.10:FF:001379">
    <property type="entry name" value="Usherin"/>
    <property type="match status" value="1"/>
</dbReference>
<feature type="domain" description="Fibronectin type-III" evidence="27">
    <location>
        <begin position="2715"/>
        <end position="2810"/>
    </location>
</feature>
<evidence type="ECO:0000256" key="13">
    <source>
        <dbReference type="ARBA" id="ARBA00023180"/>
    </source>
</evidence>
<dbReference type="InterPro" id="IPR013783">
    <property type="entry name" value="Ig-like_fold"/>
</dbReference>
<feature type="domain" description="Fibronectin type-III" evidence="27">
    <location>
        <begin position="3676"/>
        <end position="3762"/>
    </location>
</feature>
<dbReference type="FunFam" id="2.60.40.10:FF:001004">
    <property type="entry name" value="Usherin"/>
    <property type="match status" value="1"/>
</dbReference>
<dbReference type="PROSITE" id="PS51117">
    <property type="entry name" value="LAMININ_NTER"/>
    <property type="match status" value="1"/>
</dbReference>
<keyword evidence="13" id="KW-0325">Glycoprotein</keyword>
<dbReference type="FunFam" id="2.60.40.10:FF:001161">
    <property type="entry name" value="Usherin"/>
    <property type="match status" value="1"/>
</dbReference>
<sequence>MHCLALLLSFLHRAIQTLIFAYLVAVSLAASQGLFPRLENVGAFKKVSTVPSNATCGFPGPSTFCHSVADAKSEQLCTPKLCIQDCPYRSASPPYTALLEGLRSCLPADNTELHPHSRSNSTSFRFRSHKNCSPLQAPRLAAEFTLAVWLKAEQEGVMCVMEKTVDGQIVFKVTISEKETMFYYRTVNGLQPPIKVMTPGRILMKKWIHLSVQVHQTEISFFVDGLDENGTAFDTRTLSGSITDSASSTIQIGYSSNGTEQFIGRMQDFRLYNMSLTNREILELFSGDLPPLHIQPHCRCPGSHPRVHPLAQQYCIPNGPEDKHHHQVSRLNPEAHPLSFINDGDIATSWVSHVFANLTQLSQGVIVSVDLENEQYQVFRIIVHFSSPQPEAIRIQKKKADSSPWEDWQYFAKNCSIWGMKDNGDLENPDSVNCLHLPDFTSFSHGNVTFDLLMPGQKQRPGYNDFYNRSQLQEFMKATQVRLHFRGQYYPAERPADLRHRYYALDEITIHGRCLCHGHAEACDRTRHPYRCFCSPQSFTAGPQCDRCLPLYNDKPFRSGDGVHPFNCKPCQCNNHARSCHYDASVDPFPLEHSRGGGGVCDNCQHHTTGRNCESCQDYFYRPIGADPSALDVCKPCDCNRAGTRNGDLLCDPIGGQCDCKRHVSGRQCLRCQDGFYDLQALDPDGCRPCNCNPSGTVDGDITCHQNSGQCLCKANVIGLRCNRCNFGFKFLQSFNDDGCQPCQCNPHGSVNQLCNPLSGQCECKKEAKGLKCDTCREDFYGLAGSACKACDCSLAGSQAGTTCDAETGQCVCKSNVGGRQCNQCLEGYFSLQQKDSFLCLPCNCEKTGTVHGSLLCDKSTGQCLCKSGVTGLRCDQCAPHRFNLTMGNLQGCQVCECDSLGTLPGSICDPVSGQCPCLPHRQGRRCEQCQPGFYTSPGHATGCLPCLCHTVGAMSHICNGVTGQCRCRDPSTTGQSCYQCQDGYFRFDPETGRCQPCHCHLAGALNETCDVVTGQCFCKQFVTGSKCDMCVPGASHLDANNLLGCSKTPLQQPPPRGWVQSSYSINLSWSPPVFPNAHWLSYTLLRDGSEIYTTEDQLPYHMQYFFDTNLSPHTSYSYYIETSSVHGSTRSIAVIYTTKPEVSEGLLNLTYVIPVGSESVTLTWTGLPNHYGPIEKYVLSCTPVHSTEPCVSYEGQETSATIWSLVPFSQYRFSVKGCTSGGCLHSLPVIVTTAQAPPQRLRPPTIRKISSTELQVDWSPPGKPNGIIIRYELYMKRWPSTKESLVFESSGWLSPQLASKSANKSKNTLQPPRVNMSVSGLEPHTEYAFRVLAVNMAGRALSSAWASERTGESAPVFMFPPSVSPLSSHSLSVSWEKPAEHLARGEITGYNISLVSEQSPQQDVPVMCSKLLHSAKSQDLSYVVKGLQPYRIYTFTVSFCNSVGCVTSASGAGQTLASAPVRLRSPMVIGVNSTTIHLWWLPPEEVNGPPPVYYLERKGPSLPAPVAAKTEGTCFVGDGYCRFPGTAHPDFIGIKASFQTRMPEGLIVLAVSPDSQEEYFALQLKNGRPYFLSNPQGSLVEVTTADDHDKQYSDGQWHEITVARHQAFGQITLDGQYTGSSASLDGSTVMGGYTGLFVGGLPQGHTILQKRLEITQRGFVGCIKDVSIMKSYSPSLMWMPLDWQSSEEQVNTYHSWEGCPSVLEEGAQFLGAGFLELPSDTFHAAKDFEISLKFQTNQLNGLLLFIHNKEGPDFLAMELKSGLLSFQLKSSLLFTQVDLWLGLAYCDGSWNTVIIKKEGSMVSVAVNELMEHSSQAGAQTLQVNSPVYVGGIPQELQDSYSHLTLEKGFRGCMKEVAFTRGTVVNLASVSSRAVRVHQEGCLSSDRTVNCGGNDSILVYWGSQQSVYESGLQPFTEYLYRVTASHEGGSVSSDWSRGRTTDTAPQSVPTPLRAQSINGYSIEVAWDEPTVVKGVPEKYFLKAYSEDSPQPHIPSASVELDNTSTLEGILTGLCPFHSYKVTLTACSQSGCTESSQALSISTPQEAPQEVQTPVALSLPNSLSFSWSPPKQANGIITQYSLYMDGRLVYTGKEQSYTVTDLGVFTAYEFILGACTYVGCTNSSRVILQTAQLPPEQVDPPTLAVVDSRTIHIQWKQPRQLNGILEHYILYSLNPTRNSSVWNVIYNNTKNDQAYTLRHLSPGCLYLIKLGACTGGGCAMSEPSQALTEETVPEGVPAPQAHSYSPDSFNISWTEPEYPNGVITAYGLYLDDTLIHNSSELSCHACGFDPGSLHTFRVQACTAKGCALGPLVENWTLEVPPEGMVNVLVKAQGSREAHVTWEAPLHPNGHLTYSVLFTGSFYANQAGDNYTLLSGTKTIHSSAGNRLWVLVDGLVPCSHYTVQVNASNSRGTVLSDPVSVEMPPAAPDGLLSPRLASATPTSLQVVWSTPARNNAPGSPTYQLQMRPGPSTHGILELFPNPSASLSYEVSGLQPFTVYEFRLVATNGFGSTRSAWTPLMTAEDKPGPIDAPVVVNVKSTMLSVVWQQPAKCNGVITHYNIHQQGHLYFTASGNVTSCTVAHLHPHTAYRFQVEACTSKGCSKSPESQTVWTLPGTAEDIPIPELFPYTPTSVIVSWQPPTSPNGLVENFTIERRVKGREEVRSLATLPRSHGIKFIDEDPALRPWTQYEYRVLGNTLNGGTRSSTWVEVATRPSRPAGVPQPGVHVLGPDAVKVTWKAPLTQNGDILSYEIRMPDPLVTITNVTSMVLSHLIKHLIPFTNYSVTIVACSGGNGYLGGCTESLPTSVTTLPALPEELAPLSAIPLSESYVEISWQPPSKPNGPNLRYELLRRKIQQPLASNPPEDLNLWHNIYSGTRWFYKDKGLSRFTTYEYKLYVHNSVGFTPSQEVTVTTLAGFPERGATVTASVLNHTAIDVRWAKPTFQDLQGDVEYYTLFWNSGALNKALKIFPDVDCHVLGALAPNMEYQILLSAFNGIHSINSTVLGVTTCGEEPRGMLPPEVVVINSTAVRVIWTSPSNPNAIVTESSVYVNNQLYKTGVSVPGSFILKGLSPFTIYDIQVEVCTKDACVKSNATQVSTAEDTPTDISIPIIHDITSRSLQIDWMTPGNPNGIILGYDLLRKTWHPCPDTHKLTERHRNELCKAVKCQHPENICGQTCYSPEAKVCCDGLLYDPRPGYRCCEEKYIAFLRNSTGVCCGGRIHEAWPDHQCCSGYYVRVLPGEICCPDEQHNRASVGLGDACCGRMPYATSGSQVCCAGRLHNSYGQQCCGREMVSQDFTCCGGEEEGVVYSHLPGMLCCGQDYVNMSDTICCFASSGESKAHVKKNDPVPVKCCDTELIPESQRCCNGVGYNPLKYVCSDEISTGMVMKETRVCATVCPASMEATAHCGKCDFNATTHICTVTRGLFNPMGRVAMDGLCSSTEEVVHSGDATTRSFLDVNLEPSTMYEYRVSAWNSGGRGFSQSVGASTEEDLPQGVGAPRWARAGNPEDAIFLNWKKPKQSNGLIIHYILLRDGKERFRGTSLSFTDTEGIQPLQEYSYQLKACTVTGCAVSSKVVATTTRGVPESVSPPNITAQGPETLHLSWNVPEKAKDVIKEYQLWLDGKGLIYTDTSDMRQHTVTGLQPYTNYSFTLAACTPVGCTPSEPSVGQTLQAAPQGVWVTPRHIIINSTTVELHWNPPEKPNGLISQYQLRRNGSLLFVGGSDEQNFTDKNLEPNSRYIYKLEANTGGGSTESEDYVVQMPMWNPEDIRPPCNVTALGSDSVFVAWPTPGILVPRIPVEYSILLSGGGVALLAFPVGHRQSAHLKNLAPFTQYEIRIQACQNGGCGVSSSIYVRTNEAAPVGLSSPLLKALGSSCIEVKWMPPKRPNGVITGYVLHRRPADTKEESLLFLWSEGALEFTDDTDTLQPFTLYEYRVRAWNSKGVVDSLWSAVQTLEAPPQGLSAPWAQVTSAHSVLLNWTEPEASNGVIFQYHVIYQESPAEATPSSSTVRAVTVTGTSHQAHLFGLEPFTTYHLGVVAVNSAGQGSSPWTLVKTLDSSPSGLTNFTVDQRENGRALLLQWSQPVRTNGVIKAYNIFSDGLLEYSGLGRWFLFRRLAPFTLYTLTLEACTAAGCACSQPQPLRTGEAPPDTQLAPTIQSVESTSVRLHWSQPANPNGKITRYEVIRHRDLEREDRGNGTTQTGENIVFTEYNTERNSWVYNDTGLQPWRQYAYRICTWNSAGHTCSSWTAVRALQAPPEGLSPPEISCVSMNPPKLLISWIPPQRSNGIIQSYGLQRNGVSQPFRFNASTVNFTDSQLLPFSTYSYAVLACTSGGCCTSKPNTVTTPEAPPSGVSPPVLWAISASQINVSWSPPSKQNGKIAKYLLRCDGQEYMAGQGLSFVVSSLQPFTQYNVSLVACTNGGCAASPTASTWTMEAPPENMDPPVLQVTGSESIEITWKLPRNPHGRIRSYELWRDGAIVYTGLETRYHDFTLTPGVEYSYSVAATNSQGSVLSPPVKDQTSPSAPSGLQPPKLRAGDALEIFVDWDSPVRANGEIINYTLFIHEMFEGETQTVCINATHSSFDTRSLTMKHLKPFHRYEIRVQACNVLACTSSDWASTQTTEVPPVMQPAPHLEVQTASGSFQPIVAVWWAGPLEPNGKIIYFELYRRQITTQPGKSSPLLTYNGSLSSFTDSELLPFTEYEYQVWAVNSAGKAPSTWTRCRTGPAPPEGLKAPTFHTVSSTQAVANISAPERPNGNVTLYRLFSNSSGRNTVLSEGMATQQTLHDLRPFTTYAIGVEACTCFNCCSRGPTAKLTTHPAPPAGLSPPQVQTLGSRMASFQWTPPRLPNGAIHSYKLQLRRACPPDSAPSCPPSHTETKYQGPGHRASLVGLQPYTTYRVQVVVHNEAGSTASGWTSFSTKKEMPQYQAPFSVDSNESMLCVDWSGTFLLNGQLTEYVVTEGGQRVYSGLETALYIPRTVDKTFFFQVTCTTDVGSVKTPLLQYDATAGFGLVLTTPGEKKGTGTKGTEFYREMWFLVVMAVLGLILLAIFLSLILQRKIHRQPWIRERPPLVPPQKRTTPLSVYPPGETHAGLADTRIPQSGTPLSIRSSRSVSVLRIPSQSQLSQTYSQGSLHRSVSQLMDIPDKKGLTDDSLWETILGHSNGLYVDEEELMNAIKGFSSVTKEHTTFTDTHL</sequence>
<keyword evidence="6 24" id="KW-0812">Transmembrane</keyword>
<evidence type="ECO:0000256" key="21">
    <source>
        <dbReference type="ARBA" id="ARBA00082367"/>
    </source>
</evidence>
<dbReference type="FunFam" id="2.10.25.10:FF:000313">
    <property type="entry name" value="Usherin"/>
    <property type="match status" value="1"/>
</dbReference>
<feature type="domain" description="Fibronectin type-III" evidence="27">
    <location>
        <begin position="3493"/>
        <end position="3581"/>
    </location>
</feature>
<dbReference type="PROSITE" id="PS50027">
    <property type="entry name" value="EGF_LAM_2"/>
    <property type="match status" value="8"/>
</dbReference>
<dbReference type="FunFam" id="2.60.40.10:FF:002683">
    <property type="entry name" value="Predicted protein"/>
    <property type="match status" value="1"/>
</dbReference>
<keyword evidence="5" id="KW-0716">Sensory transduction</keyword>
<protein>
    <recommendedName>
        <fullName evidence="19">Usherin</fullName>
    </recommendedName>
    <alternativeName>
        <fullName evidence="20">Usher syndrome type IIa protein homolog</fullName>
    </alternativeName>
    <alternativeName>
        <fullName evidence="21">Usher syndrome type-2A protein homolog</fullName>
    </alternativeName>
</protein>
<dbReference type="CDD" id="cd00063">
    <property type="entry name" value="FN3"/>
    <property type="match status" value="30"/>
</dbReference>
<feature type="disulfide bond" evidence="22">
    <location>
        <begin position="998"/>
        <end position="1010"/>
    </location>
</feature>
<dbReference type="CDD" id="cd00055">
    <property type="entry name" value="EGF_Lam"/>
    <property type="match status" value="10"/>
</dbReference>
<dbReference type="FunFam" id="2.60.40.10:FF:001052">
    <property type="entry name" value="Usherin"/>
    <property type="match status" value="1"/>
</dbReference>
<dbReference type="Pfam" id="PF13385">
    <property type="entry name" value="Laminin_G_3"/>
    <property type="match status" value="1"/>
</dbReference>
<dbReference type="InterPro" id="IPR003961">
    <property type="entry name" value="FN3_dom"/>
</dbReference>
<dbReference type="Gene3D" id="2.10.25.10">
    <property type="entry name" value="Laminin"/>
    <property type="match status" value="9"/>
</dbReference>
<feature type="compositionally biased region" description="Polar residues" evidence="23">
    <location>
        <begin position="1941"/>
        <end position="1951"/>
    </location>
</feature>
<feature type="domain" description="Fibronectin type-III" evidence="27">
    <location>
        <begin position="3956"/>
        <end position="4059"/>
    </location>
</feature>
<dbReference type="SMART" id="SM00136">
    <property type="entry name" value="LamNT"/>
    <property type="match status" value="1"/>
</dbReference>
<keyword evidence="11 24" id="KW-0472">Membrane</keyword>
<dbReference type="Pfam" id="PF00053">
    <property type="entry name" value="EGF_laminin"/>
    <property type="match status" value="10"/>
</dbReference>
<feature type="domain" description="Laminin EGF-like" evidence="26">
    <location>
        <begin position="743"/>
        <end position="790"/>
    </location>
</feature>
<dbReference type="GO" id="GO:0005737">
    <property type="term" value="C:cytoplasm"/>
    <property type="evidence" value="ECO:0007669"/>
    <property type="project" value="Ensembl"/>
</dbReference>
<feature type="domain" description="Fibronectin type-III" evidence="27">
    <location>
        <begin position="4149"/>
        <end position="4254"/>
    </location>
</feature>
<dbReference type="FunFam" id="2.60.40.10:FF:001276">
    <property type="entry name" value="Usherin"/>
    <property type="match status" value="1"/>
</dbReference>
<keyword evidence="15 22" id="KW-0424">Laminin EGF-like domain</keyword>
<feature type="domain" description="Fibronectin type-III" evidence="27">
    <location>
        <begin position="4060"/>
        <end position="4148"/>
    </location>
</feature>
<dbReference type="PANTHER" id="PTHR46957">
    <property type="entry name" value="CYTOKINE RECEPTOR"/>
    <property type="match status" value="1"/>
</dbReference>
<feature type="domain" description="Fibronectin type-III" evidence="27">
    <location>
        <begin position="2046"/>
        <end position="2135"/>
    </location>
</feature>
<feature type="disulfide bond" evidence="22">
    <location>
        <begin position="660"/>
        <end position="669"/>
    </location>
</feature>
<feature type="domain" description="Laminin EGF-like" evidence="26">
    <location>
        <begin position="998"/>
        <end position="1048"/>
    </location>
</feature>
<dbReference type="FunFam" id="2.60.40.10:FF:001716">
    <property type="entry name" value="Usherin"/>
    <property type="match status" value="1"/>
</dbReference>
<dbReference type="InterPro" id="IPR050713">
    <property type="entry name" value="RTP_Phos/Ushers"/>
</dbReference>
<feature type="disulfide bond" evidence="22">
    <location>
        <begin position="745"/>
        <end position="762"/>
    </location>
</feature>
<dbReference type="FunFam" id="2.60.40.10:FF:001945">
    <property type="entry name" value="Usherin"/>
    <property type="match status" value="1"/>
</dbReference>
<keyword evidence="9" id="KW-1009">Hearing</keyword>
<accession>A0A8C2QFZ4</accession>
<dbReference type="SMART" id="SM00282">
    <property type="entry name" value="LamG"/>
    <property type="match status" value="3"/>
</dbReference>
<dbReference type="Proteomes" id="UP000694386">
    <property type="component" value="Unplaced"/>
</dbReference>
<feature type="domain" description="Laminin G" evidence="25">
    <location>
        <begin position="1705"/>
        <end position="1882"/>
    </location>
</feature>
<feature type="domain" description="Fibronectin type-III" evidence="27">
    <location>
        <begin position="2234"/>
        <end position="2321"/>
    </location>
</feature>
<feature type="disulfide bond" evidence="22">
    <location>
        <begin position="813"/>
        <end position="822"/>
    </location>
</feature>
<reference evidence="32" key="3">
    <citation type="submission" date="2025-04" db="UniProtKB">
        <authorList>
            <consortium name="RefSeq"/>
        </authorList>
    </citation>
    <scope>IDENTIFICATION</scope>
    <source>
        <strain evidence="32">17A/GY</strain>
        <tissue evidence="32">Liver</tissue>
    </source>
</reference>
<feature type="domain" description="Fibronectin type-III" evidence="27">
    <location>
        <begin position="2918"/>
        <end position="3009"/>
    </location>
</feature>
<keyword evidence="14" id="KW-0966">Cell projection</keyword>
<feature type="domain" description="Fibronectin type-III" evidence="27">
    <location>
        <begin position="1948"/>
        <end position="2045"/>
    </location>
</feature>
<dbReference type="GO" id="GO:0051649">
    <property type="term" value="P:establishment of localization in cell"/>
    <property type="evidence" value="ECO:0007669"/>
    <property type="project" value="Ensembl"/>
</dbReference>
<feature type="domain" description="Laminin G" evidence="25">
    <location>
        <begin position="1511"/>
        <end position="1700"/>
    </location>
</feature>
<comment type="subunit">
    <text evidence="18">Interacts with collagen IV and fibronectin via its laminin EGF-like domains. Interaction with collagen may be required for stable integration into the basement membrane. Interacts with NINL. Interacts with USH1C. Component of USH2 complex, composed of ADGRV1, PDZD7, USH2A and WHRN. Interacts with ADGRV1/MASS1 (via N-terminal PDZ domain). Interacts (via the cytoplasmic region) with WHRN. Interacts (via the cytoplasmic region) with PDZD7. Interacts (via the cytoplasmic region) with VEZT and MYO7A (via MyTH4-FERM domains); the interaction associates VEZT with the USH2 complex at the stereocilia base.</text>
</comment>
<dbReference type="FunFam" id="2.60.120.200:FF:000126">
    <property type="entry name" value="usherin"/>
    <property type="match status" value="1"/>
</dbReference>
<dbReference type="InterPro" id="IPR001791">
    <property type="entry name" value="Laminin_G"/>
</dbReference>
<dbReference type="GO" id="GO:0017022">
    <property type="term" value="F:myosin binding"/>
    <property type="evidence" value="ECO:0007669"/>
    <property type="project" value="Ensembl"/>
</dbReference>
<dbReference type="SUPFAM" id="SSF49899">
    <property type="entry name" value="Concanavalin A-like lectins/glucanases"/>
    <property type="match status" value="3"/>
</dbReference>
<dbReference type="CDD" id="cd00110">
    <property type="entry name" value="LamG"/>
    <property type="match status" value="2"/>
</dbReference>
<dbReference type="GO" id="GO:0060171">
    <property type="term" value="C:stereocilium membrane"/>
    <property type="evidence" value="ECO:0007669"/>
    <property type="project" value="UniProtKB-SubCell"/>
</dbReference>
<dbReference type="FunFam" id="2.10.25.10:FF:000275">
    <property type="entry name" value="usherin"/>
    <property type="match status" value="1"/>
</dbReference>
<dbReference type="FunFam" id="2.10.25.10:FF:000224">
    <property type="entry name" value="Usherin"/>
    <property type="match status" value="1"/>
</dbReference>
<dbReference type="GO" id="GO:0045494">
    <property type="term" value="P:photoreceptor cell maintenance"/>
    <property type="evidence" value="ECO:0007669"/>
    <property type="project" value="Ensembl"/>
</dbReference>
<feature type="domain" description="Fibronectin type-III" evidence="27">
    <location>
        <begin position="2428"/>
        <end position="2522"/>
    </location>
</feature>
<dbReference type="Pfam" id="PF00041">
    <property type="entry name" value="fn3"/>
    <property type="match status" value="19"/>
</dbReference>
<dbReference type="GO" id="GO:0005576">
    <property type="term" value="C:extracellular region"/>
    <property type="evidence" value="ECO:0007669"/>
    <property type="project" value="UniProtKB-SubCell"/>
</dbReference>
<dbReference type="FunFam" id="2.60.40.10:FF:001037">
    <property type="entry name" value="Usherin"/>
    <property type="match status" value="1"/>
</dbReference>
<evidence type="ECO:0000256" key="11">
    <source>
        <dbReference type="ARBA" id="ARBA00023136"/>
    </source>
</evidence>
<dbReference type="GO" id="GO:1990696">
    <property type="term" value="C:USH2 complex"/>
    <property type="evidence" value="ECO:0007669"/>
    <property type="project" value="Ensembl"/>
</dbReference>
<dbReference type="FunFam" id="2.60.40.10:FF:000991">
    <property type="entry name" value="Usherin"/>
    <property type="match status" value="1"/>
</dbReference>
<feature type="domain" description="Laminin EGF-like" evidence="26">
    <location>
        <begin position="791"/>
        <end position="842"/>
    </location>
</feature>
<dbReference type="GO" id="GO:0036064">
    <property type="term" value="C:ciliary basal body"/>
    <property type="evidence" value="ECO:0007669"/>
    <property type="project" value="Ensembl"/>
</dbReference>
<feature type="disulfide bond" evidence="22">
    <location>
        <begin position="981"/>
        <end position="995"/>
    </location>
</feature>
<feature type="domain" description="Fibronectin type-III" evidence="27">
    <location>
        <begin position="3584"/>
        <end position="3674"/>
    </location>
</feature>
<feature type="domain" description="Fibronectin type-III" evidence="27">
    <location>
        <begin position="4348"/>
        <end position="4438"/>
    </location>
</feature>
<dbReference type="FunFam" id="2.60.40.10:FF:001173">
    <property type="entry name" value="Usherin"/>
    <property type="match status" value="1"/>
</dbReference>
<dbReference type="GO" id="GO:1990075">
    <property type="term" value="C:periciliary membrane compartment"/>
    <property type="evidence" value="ECO:0007669"/>
    <property type="project" value="Ensembl"/>
</dbReference>
<feature type="region of interest" description="Disordered" evidence="23">
    <location>
        <begin position="1928"/>
        <end position="1951"/>
    </location>
</feature>
<feature type="domain" description="Fibronectin type-III" evidence="27">
    <location>
        <begin position="4727"/>
        <end position="4819"/>
    </location>
</feature>
<dbReference type="GeneTree" id="ENSGT00940000158456"/>
<evidence type="ECO:0000256" key="14">
    <source>
        <dbReference type="ARBA" id="ARBA00023273"/>
    </source>
</evidence>
<dbReference type="GO" id="GO:0005604">
    <property type="term" value="C:basement membrane"/>
    <property type="evidence" value="ECO:0007669"/>
    <property type="project" value="Ensembl"/>
</dbReference>
<dbReference type="OrthoDB" id="5984158at2759"/>
<dbReference type="GO" id="GO:0042802">
    <property type="term" value="F:identical protein binding"/>
    <property type="evidence" value="ECO:0007669"/>
    <property type="project" value="Ensembl"/>
</dbReference>
<evidence type="ECO:0000256" key="5">
    <source>
        <dbReference type="ARBA" id="ARBA00022606"/>
    </source>
</evidence>
<feature type="transmembrane region" description="Helical" evidence="24">
    <location>
        <begin position="5033"/>
        <end position="5055"/>
    </location>
</feature>
<dbReference type="FunFam" id="2.10.25.10:FF:000330">
    <property type="entry name" value="usherin"/>
    <property type="match status" value="1"/>
</dbReference>
<evidence type="ECO:0000256" key="4">
    <source>
        <dbReference type="ARBA" id="ARBA00022525"/>
    </source>
</evidence>
<evidence type="ECO:0000256" key="17">
    <source>
        <dbReference type="ARBA" id="ARBA00060418"/>
    </source>
</evidence>
<dbReference type="FunFam" id="2.60.40.10:FF:001099">
    <property type="entry name" value="Usherin"/>
    <property type="match status" value="1"/>
</dbReference>
<feature type="domain" description="Fibronectin type-III" evidence="27">
    <location>
        <begin position="2617"/>
        <end position="2713"/>
    </location>
</feature>
<dbReference type="FunFam" id="2.60.40.10:FF:001285">
    <property type="entry name" value="Usherin"/>
    <property type="match status" value="1"/>
</dbReference>
<feature type="domain" description="Fibronectin type-III" evidence="27">
    <location>
        <begin position="4524"/>
        <end position="4626"/>
    </location>
</feature>
<feature type="domain" description="Fibronectin type-III" evidence="27">
    <location>
        <begin position="4631"/>
        <end position="4726"/>
    </location>
</feature>
<evidence type="ECO:0000259" key="25">
    <source>
        <dbReference type="PROSITE" id="PS50025"/>
    </source>
</evidence>
<keyword evidence="10 24" id="KW-1133">Transmembrane helix</keyword>
<dbReference type="Gene3D" id="2.60.120.260">
    <property type="entry name" value="Galactose-binding domain-like"/>
    <property type="match status" value="1"/>
</dbReference>
<dbReference type="GO" id="GO:0048496">
    <property type="term" value="P:maintenance of animal organ identity"/>
    <property type="evidence" value="ECO:0007669"/>
    <property type="project" value="Ensembl"/>
</dbReference>
<evidence type="ECO:0000256" key="18">
    <source>
        <dbReference type="ARBA" id="ARBA00065195"/>
    </source>
</evidence>
<comment type="caution">
    <text evidence="22">Lacks conserved residue(s) required for the propagation of feature annotation.</text>
</comment>
<feature type="domain" description="Laminin EGF-like" evidence="26">
    <location>
        <begin position="690"/>
        <end position="742"/>
    </location>
</feature>
<dbReference type="GO" id="GO:0002142">
    <property type="term" value="C:stereocilia ankle link complex"/>
    <property type="evidence" value="ECO:0007669"/>
    <property type="project" value="Ensembl"/>
</dbReference>
<feature type="domain" description="Fibronectin type-III" evidence="27">
    <location>
        <begin position="3013"/>
        <end position="3103"/>
    </location>
</feature>
<feature type="domain" description="Fibronectin type-III" evidence="27">
    <location>
        <begin position="1054"/>
        <end position="1142"/>
    </location>
</feature>
<evidence type="ECO:0000256" key="23">
    <source>
        <dbReference type="SAM" id="MobiDB-lite"/>
    </source>
</evidence>
<dbReference type="Proteomes" id="UP001108280">
    <property type="component" value="Chromosome 5"/>
</dbReference>
<feature type="domain" description="Fibronectin type-III" evidence="27">
    <location>
        <begin position="4823"/>
        <end position="4922"/>
    </location>
</feature>
<feature type="domain" description="Fibronectin type-III" evidence="27">
    <location>
        <begin position="1241"/>
        <end position="1354"/>
    </location>
</feature>
<evidence type="ECO:0000259" key="27">
    <source>
        <dbReference type="PROSITE" id="PS50853"/>
    </source>
</evidence>
<dbReference type="FunFam" id="2.60.40.10:FF:001882">
    <property type="entry name" value="Usherin"/>
    <property type="match status" value="1"/>
</dbReference>
<dbReference type="FunFam" id="2.10.25.10:FF:000094">
    <property type="entry name" value="Laminin subunit alpha-2"/>
    <property type="match status" value="1"/>
</dbReference>
<dbReference type="PRINTS" id="PR00011">
    <property type="entry name" value="EGFLAMININ"/>
</dbReference>
<evidence type="ECO:0000313" key="32">
    <source>
        <dbReference type="RefSeq" id="XP_035300976.1"/>
    </source>
</evidence>
<dbReference type="FunFam" id="2.60.40.10:FF:000819">
    <property type="entry name" value="Usherin"/>
    <property type="match status" value="1"/>
</dbReference>
<feature type="domain" description="Laminin EGF-like" evidence="26">
    <location>
        <begin position="843"/>
        <end position="895"/>
    </location>
</feature>
<dbReference type="PROSITE" id="PS50853">
    <property type="entry name" value="FN3"/>
    <property type="match status" value="31"/>
</dbReference>
<dbReference type="FunFam" id="2.60.40.10:FF:001211">
    <property type="entry name" value="Usherin"/>
    <property type="match status" value="1"/>
</dbReference>
<dbReference type="FunFam" id="2.60.40.10:FF:001023">
    <property type="entry name" value="usherin"/>
    <property type="match status" value="1"/>
</dbReference>
<feature type="domain" description="Laminin EGF-like" evidence="26">
    <location>
        <begin position="637"/>
        <end position="689"/>
    </location>
</feature>
<dbReference type="SMART" id="SM00060">
    <property type="entry name" value="FN3"/>
    <property type="match status" value="33"/>
</dbReference>
<feature type="disulfide bond" evidence="22">
    <location>
        <begin position="949"/>
        <end position="966"/>
    </location>
</feature>
<dbReference type="InterPro" id="IPR013320">
    <property type="entry name" value="ConA-like_dom_sf"/>
</dbReference>
<dbReference type="GO" id="GO:0042491">
    <property type="term" value="P:inner ear auditory receptor cell differentiation"/>
    <property type="evidence" value="ECO:0007669"/>
    <property type="project" value="Ensembl"/>
</dbReference>
<feature type="domain" description="Fibronectin type-III" evidence="27">
    <location>
        <begin position="4439"/>
        <end position="4523"/>
    </location>
</feature>
<dbReference type="CTD" id="7399"/>
<gene>
    <name evidence="29 32" type="primary">Ush2a</name>
</gene>
<evidence type="ECO:0000256" key="8">
    <source>
        <dbReference type="ARBA" id="ARBA00022737"/>
    </source>
</evidence>
<dbReference type="KEGG" id="cge:107977174"/>
<feature type="disulfide bond" evidence="22">
    <location>
        <begin position="930"/>
        <end position="944"/>
    </location>
</feature>
<dbReference type="FunFam" id="2.60.40.10:FF:001085">
    <property type="entry name" value="Usherin"/>
    <property type="match status" value="1"/>
</dbReference>
<keyword evidence="31" id="KW-1185">Reference proteome</keyword>
<dbReference type="GO" id="GO:0005518">
    <property type="term" value="F:collagen binding"/>
    <property type="evidence" value="ECO:0007669"/>
    <property type="project" value="Ensembl"/>
</dbReference>
<dbReference type="InterPro" id="IPR008211">
    <property type="entry name" value="Laminin_N"/>
</dbReference>
<dbReference type="GO" id="GO:0007605">
    <property type="term" value="P:sensory perception of sound"/>
    <property type="evidence" value="ECO:0007669"/>
    <property type="project" value="UniProtKB-KW"/>
</dbReference>
<dbReference type="SMART" id="SM00560">
    <property type="entry name" value="LamGL"/>
    <property type="match status" value="1"/>
</dbReference>
<feature type="domain" description="Fibronectin type-III" evidence="27">
    <location>
        <begin position="3858"/>
        <end position="3955"/>
    </location>
</feature>
<dbReference type="InterPro" id="IPR002049">
    <property type="entry name" value="LE_dom"/>
</dbReference>
<evidence type="ECO:0000256" key="15">
    <source>
        <dbReference type="ARBA" id="ARBA00023292"/>
    </source>
</evidence>
<reference evidence="31" key="1">
    <citation type="journal article" date="2018" name="Biotechnol. Bioeng.">
        <title>A reference genome of the Chinese hamster based on a hybrid assembly strategy.</title>
        <authorList>
            <person name="Rupp O."/>
            <person name="MacDonald M.L."/>
            <person name="Li S."/>
            <person name="Dhiman H."/>
            <person name="Polson S."/>
            <person name="Griep S."/>
            <person name="Heffner K."/>
            <person name="Hernandez I."/>
            <person name="Brinkrolf K."/>
            <person name="Jadhav V."/>
            <person name="Samoudi M."/>
            <person name="Hao H."/>
            <person name="Kingham B."/>
            <person name="Goesmann A."/>
            <person name="Betenbaugh M.J."/>
            <person name="Lewis N.E."/>
            <person name="Borth N."/>
            <person name="Lee K.H."/>
        </authorList>
    </citation>
    <scope>NUCLEOTIDE SEQUENCE [LARGE SCALE GENOMIC DNA]</scope>
    <source>
        <strain evidence="31">17A/GY</strain>
    </source>
</reference>
<dbReference type="GO" id="GO:0032391">
    <property type="term" value="C:photoreceptor connecting cilium"/>
    <property type="evidence" value="ECO:0007669"/>
    <property type="project" value="Ensembl"/>
</dbReference>
<feature type="disulfide bond" evidence="22">
    <location>
        <begin position="866"/>
        <end position="875"/>
    </location>
</feature>
<feature type="domain" description="Fibronectin type-III" evidence="27">
    <location>
        <begin position="3763"/>
        <end position="3857"/>
    </location>
</feature>
<dbReference type="InterPro" id="IPR036116">
    <property type="entry name" value="FN3_sf"/>
</dbReference>
<feature type="domain" description="Laminin EGF-like" evidence="26">
    <location>
        <begin position="896"/>
        <end position="946"/>
    </location>
</feature>
<evidence type="ECO:0000313" key="31">
    <source>
        <dbReference type="Proteomes" id="UP001108280"/>
    </source>
</evidence>
<dbReference type="FunFam" id="2.60.40.10:FF:001390">
    <property type="entry name" value="Usherin"/>
    <property type="match status" value="1"/>
</dbReference>
<dbReference type="FunFam" id="2.10.25.10:FF:000412">
    <property type="entry name" value="Usherin"/>
    <property type="match status" value="1"/>
</dbReference>
<keyword evidence="4" id="KW-0964">Secreted</keyword>
<proteinExistence type="predicted"/>
<evidence type="ECO:0000313" key="30">
    <source>
        <dbReference type="Proteomes" id="UP000694386"/>
    </source>
</evidence>
<keyword evidence="3" id="KW-1003">Cell membrane</keyword>
<reference evidence="31" key="2">
    <citation type="journal article" date="2020" name="Biotechnol. Bioeng.">
        <title>Chromosome-scale scaffolds for the Chinese hamster reference genome assembly to facilitate the study of the CHO epigenome.</title>
        <authorList>
            <person name="Hilliard W."/>
            <person name="MacDonald M."/>
            <person name="Lee K.H."/>
        </authorList>
    </citation>
    <scope>NUCLEOTIDE SEQUENCE [LARGE SCALE GENOMIC DNA]</scope>
    <source>
        <strain evidence="31">17A/GY</strain>
    </source>
</reference>
<dbReference type="PROSITE" id="PS01248">
    <property type="entry name" value="EGF_LAM_1"/>
    <property type="match status" value="2"/>
</dbReference>
<dbReference type="Gene3D" id="2.60.40.10">
    <property type="entry name" value="Immunoglobulins"/>
    <property type="match status" value="30"/>
</dbReference>
<dbReference type="FunFam" id="2.60.40.10:FF:001168">
    <property type="entry name" value="Usherin"/>
    <property type="match status" value="1"/>
</dbReference>
<evidence type="ECO:0000259" key="26">
    <source>
        <dbReference type="PROSITE" id="PS50027"/>
    </source>
</evidence>
<dbReference type="FunFam" id="2.60.40.10:FF:000915">
    <property type="entry name" value="Usherin"/>
    <property type="match status" value="1"/>
</dbReference>
<evidence type="ECO:0000256" key="1">
    <source>
        <dbReference type="ARBA" id="ARBA00004437"/>
    </source>
</evidence>
<evidence type="ECO:0000256" key="20">
    <source>
        <dbReference type="ARBA" id="ARBA00080960"/>
    </source>
</evidence>
<feature type="disulfide bond" evidence="22">
    <location>
        <begin position="1000"/>
        <end position="1017"/>
    </location>
</feature>
<evidence type="ECO:0000256" key="16">
    <source>
        <dbReference type="ARBA" id="ARBA00023305"/>
    </source>
</evidence>
<dbReference type="GO" id="GO:0045184">
    <property type="term" value="P:establishment of protein localization"/>
    <property type="evidence" value="ECO:0007669"/>
    <property type="project" value="Ensembl"/>
</dbReference>
<keyword evidence="12 22" id="KW-1015">Disulfide bond</keyword>
<feature type="disulfide bond" evidence="22">
    <location>
        <begin position="947"/>
        <end position="959"/>
    </location>
</feature>
<evidence type="ECO:0000256" key="7">
    <source>
        <dbReference type="ARBA" id="ARBA00022729"/>
    </source>
</evidence>
<evidence type="ECO:0000256" key="6">
    <source>
        <dbReference type="ARBA" id="ARBA00022692"/>
    </source>
</evidence>
<dbReference type="PANTHER" id="PTHR46957:SF7">
    <property type="entry name" value="USHERIN"/>
    <property type="match status" value="1"/>
</dbReference>
<evidence type="ECO:0000256" key="3">
    <source>
        <dbReference type="ARBA" id="ARBA00022475"/>
    </source>
</evidence>
<feature type="disulfide bond" evidence="22">
    <location>
        <begin position="743"/>
        <end position="755"/>
    </location>
</feature>
<dbReference type="SMART" id="SM00180">
    <property type="entry name" value="EGF_Lam"/>
    <property type="match status" value="10"/>
</dbReference>
<evidence type="ECO:0000256" key="22">
    <source>
        <dbReference type="PROSITE-ProRule" id="PRU00460"/>
    </source>
</evidence>
<dbReference type="FunFam" id="2.60.40.10:FF:001227">
    <property type="entry name" value="Usherin"/>
    <property type="match status" value="1"/>
</dbReference>
<feature type="domain" description="Fibronectin type-III" evidence="27">
    <location>
        <begin position="1146"/>
        <end position="1240"/>
    </location>
</feature>
<dbReference type="SUPFAM" id="SSF57196">
    <property type="entry name" value="EGF/Laminin"/>
    <property type="match status" value="7"/>
</dbReference>
<dbReference type="FunFam" id="2.60.40.10:FF:001100">
    <property type="entry name" value="Usherin"/>
    <property type="match status" value="1"/>
</dbReference>
<dbReference type="GO" id="GO:0007601">
    <property type="term" value="P:visual perception"/>
    <property type="evidence" value="ECO:0007669"/>
    <property type="project" value="UniProtKB-KW"/>
</dbReference>
<evidence type="ECO:0000313" key="29">
    <source>
        <dbReference type="Ensembl" id="ENSCGRP00001008823.1"/>
    </source>
</evidence>
<dbReference type="FunFam" id="2.60.40.10:FF:001176">
    <property type="entry name" value="Usherin"/>
    <property type="match status" value="1"/>
</dbReference>
<dbReference type="FunFam" id="2.60.120.200:FF:000125">
    <property type="entry name" value="Usherin"/>
    <property type="match status" value="1"/>
</dbReference>
<comment type="subcellular location">
    <subcellularLocation>
        <location evidence="17">Cell projection</location>
        <location evidence="17">Stereocilium membrane</location>
        <topology evidence="17">Single-pass type I membrane protein</topology>
    </subcellularLocation>
    <subcellularLocation>
        <location evidence="1">Photoreceptor inner segment</location>
    </subcellularLocation>
    <subcellularLocation>
        <location evidence="2">Secreted</location>
    </subcellularLocation>
</comment>
<evidence type="ECO:0000256" key="2">
    <source>
        <dbReference type="ARBA" id="ARBA00004613"/>
    </source>
</evidence>
<reference evidence="29" key="4">
    <citation type="submission" date="2025-05" db="UniProtKB">
        <authorList>
            <consortium name="Ensembl"/>
        </authorList>
    </citation>
    <scope>IDENTIFICATION</scope>
</reference>
<feature type="disulfide bond" evidence="22">
    <location>
        <begin position="1019"/>
        <end position="1028"/>
    </location>
</feature>
<evidence type="ECO:0000256" key="9">
    <source>
        <dbReference type="ARBA" id="ARBA00022740"/>
    </source>
</evidence>
<dbReference type="InterPro" id="IPR006558">
    <property type="entry name" value="LamG-like"/>
</dbReference>